<gene>
    <name evidence="1" type="ORF">ACFQGR_09290</name>
</gene>
<dbReference type="RefSeq" id="WP_042492651.1">
    <property type="nucleotide sequence ID" value="NZ_BJDT01000006.1"/>
</dbReference>
<name>A0ABW1RVN1_9LACO</name>
<sequence length="102" mass="11625">MTNQFIMRNLSDHTLKIIDAEAARNNISRNALLQIVIENFANNLEQANANEILLEPLQDVTKQLNTLTHATTDSQHAISHDLTALKNSIDQLIKYMYDDTFE</sequence>
<evidence type="ECO:0008006" key="3">
    <source>
        <dbReference type="Google" id="ProtNLM"/>
    </source>
</evidence>
<comment type="caution">
    <text evidence="1">The sequence shown here is derived from an EMBL/GenBank/DDBJ whole genome shotgun (WGS) entry which is preliminary data.</text>
</comment>
<proteinExistence type="predicted"/>
<accession>A0ABW1RVN1</accession>
<dbReference type="SUPFAM" id="SSF47598">
    <property type="entry name" value="Ribbon-helix-helix"/>
    <property type="match status" value="1"/>
</dbReference>
<protein>
    <recommendedName>
        <fullName evidence="3">Ribbon-helix-helix protein CopG domain-containing protein</fullName>
    </recommendedName>
</protein>
<reference evidence="2" key="1">
    <citation type="journal article" date="2019" name="Int. J. Syst. Evol. Microbiol.">
        <title>The Global Catalogue of Microorganisms (GCM) 10K type strain sequencing project: providing services to taxonomists for standard genome sequencing and annotation.</title>
        <authorList>
            <consortium name="The Broad Institute Genomics Platform"/>
            <consortium name="The Broad Institute Genome Sequencing Center for Infectious Disease"/>
            <person name="Wu L."/>
            <person name="Ma J."/>
        </authorList>
    </citation>
    <scope>NUCLEOTIDE SEQUENCE [LARGE SCALE GENOMIC DNA]</scope>
    <source>
        <strain evidence="2">CCM 8924</strain>
    </source>
</reference>
<organism evidence="1 2">
    <name type="scientific">Weissella sagaensis</name>
    <dbReference type="NCBI Taxonomy" id="2559928"/>
    <lineage>
        <taxon>Bacteria</taxon>
        <taxon>Bacillati</taxon>
        <taxon>Bacillota</taxon>
        <taxon>Bacilli</taxon>
        <taxon>Lactobacillales</taxon>
        <taxon>Lactobacillaceae</taxon>
        <taxon>Weissella</taxon>
    </lineage>
</organism>
<dbReference type="InterPro" id="IPR010985">
    <property type="entry name" value="Ribbon_hlx_hlx"/>
</dbReference>
<dbReference type="EMBL" id="JBHSSG010000014">
    <property type="protein sequence ID" value="MFC6179564.1"/>
    <property type="molecule type" value="Genomic_DNA"/>
</dbReference>
<evidence type="ECO:0000313" key="2">
    <source>
        <dbReference type="Proteomes" id="UP001596158"/>
    </source>
</evidence>
<dbReference type="Proteomes" id="UP001596158">
    <property type="component" value="Unassembled WGS sequence"/>
</dbReference>
<evidence type="ECO:0000313" key="1">
    <source>
        <dbReference type="EMBL" id="MFC6179564.1"/>
    </source>
</evidence>
<keyword evidence="2" id="KW-1185">Reference proteome</keyword>